<dbReference type="GO" id="GO:0005730">
    <property type="term" value="C:nucleolus"/>
    <property type="evidence" value="ECO:0007669"/>
    <property type="project" value="TreeGrafter"/>
</dbReference>
<name>A0AAU9X7A3_9CNID</name>
<evidence type="ECO:0000256" key="6">
    <source>
        <dbReference type="SAM" id="MobiDB-lite"/>
    </source>
</evidence>
<feature type="compositionally biased region" description="Polar residues" evidence="6">
    <location>
        <begin position="324"/>
        <end position="351"/>
    </location>
</feature>
<keyword evidence="2 4" id="KW-0697">Rotamase</keyword>
<accession>A0AAU9X7A3</accession>
<feature type="region of interest" description="Disordered" evidence="6">
    <location>
        <begin position="142"/>
        <end position="392"/>
    </location>
</feature>
<dbReference type="GO" id="GO:0000785">
    <property type="term" value="C:chromatin"/>
    <property type="evidence" value="ECO:0007669"/>
    <property type="project" value="TreeGrafter"/>
</dbReference>
<feature type="compositionally biased region" description="Polar residues" evidence="6">
    <location>
        <begin position="241"/>
        <end position="261"/>
    </location>
</feature>
<comment type="catalytic activity">
    <reaction evidence="1 4 5">
        <text>[protein]-peptidylproline (omega=180) = [protein]-peptidylproline (omega=0)</text>
        <dbReference type="Rhea" id="RHEA:16237"/>
        <dbReference type="Rhea" id="RHEA-COMP:10747"/>
        <dbReference type="Rhea" id="RHEA-COMP:10748"/>
        <dbReference type="ChEBI" id="CHEBI:83833"/>
        <dbReference type="ChEBI" id="CHEBI:83834"/>
        <dbReference type="EC" id="5.2.1.8"/>
    </reaction>
</comment>
<dbReference type="PROSITE" id="PS50059">
    <property type="entry name" value="FKBP_PPIASE"/>
    <property type="match status" value="1"/>
</dbReference>
<evidence type="ECO:0000256" key="3">
    <source>
        <dbReference type="ARBA" id="ARBA00023235"/>
    </source>
</evidence>
<feature type="domain" description="PPIase FKBP-type" evidence="7">
    <location>
        <begin position="400"/>
        <end position="487"/>
    </location>
</feature>
<dbReference type="Pfam" id="PF17800">
    <property type="entry name" value="NPL"/>
    <property type="match status" value="1"/>
</dbReference>
<evidence type="ECO:0000256" key="5">
    <source>
        <dbReference type="PROSITE-ProRule" id="PRU00277"/>
    </source>
</evidence>
<feature type="compositionally biased region" description="Polar residues" evidence="6">
    <location>
        <begin position="360"/>
        <end position="373"/>
    </location>
</feature>
<dbReference type="Proteomes" id="UP001159428">
    <property type="component" value="Unassembled WGS sequence"/>
</dbReference>
<dbReference type="AlphaFoldDB" id="A0AAU9X7A3"/>
<dbReference type="InterPro" id="IPR046357">
    <property type="entry name" value="PPIase_dom_sf"/>
</dbReference>
<feature type="compositionally biased region" description="Basic and acidic residues" evidence="6">
    <location>
        <begin position="262"/>
        <end position="273"/>
    </location>
</feature>
<dbReference type="PANTHER" id="PTHR43811">
    <property type="entry name" value="FKBP-TYPE PEPTIDYL-PROLYL CIS-TRANS ISOMERASE FKPA"/>
    <property type="match status" value="1"/>
</dbReference>
<gene>
    <name evidence="8" type="ORF">PMEA_00018587</name>
</gene>
<evidence type="ECO:0000256" key="2">
    <source>
        <dbReference type="ARBA" id="ARBA00023110"/>
    </source>
</evidence>
<sequence length="487" mass="53905">MYKLPKLVGCGTTTFPLDREIYVSFLRAHHAPVHKTVYSSIPILFPGVTLDSGKRYTQTVEKSFHLSMAALGFQNCSSVPVTIMVEVDKAQFALCTLQPGKIPQQPLDYCFTEGEEITFFTEGPGDVHLTGYLMDEPNAVEFEESDEEVSAGSEKSASNSDSAEDDDESSSEEVTLGDLFQSGDLISSDDDDEDEESADLDWDPSKDNPKRRKPSKKRKKKKQAENLDENNIISLMDVEQTEVTLSNYSMHGENEGSNEGQKNTKSEIELRKKEGNKKKRKKVETENQTVENGLKPAKKLKKKGKKSQLNSPNSDGKTEKSKTQENSSEQTSLGSNLLTKNSDTQVKQVTQIKRGKETQPSRGKQSDQPQATLQAKRKTLPGGTVFEDITKGTGPMAKRGQIVHVYYKGTLAKNKKQFDACLSGEPFSFRVGAGQVIQGWDQGVTGMQVDGKRRLIIPPSQGYGHEKIGPIPPNSTLEFEVQLVKLQ</sequence>
<feature type="compositionally biased region" description="Acidic residues" evidence="6">
    <location>
        <begin position="162"/>
        <end position="171"/>
    </location>
</feature>
<dbReference type="InterPro" id="IPR041232">
    <property type="entry name" value="NPL"/>
</dbReference>
<evidence type="ECO:0000256" key="1">
    <source>
        <dbReference type="ARBA" id="ARBA00000971"/>
    </source>
</evidence>
<comment type="similarity">
    <text evidence="4">Belongs to the FKBP-type PPIase family.</text>
</comment>
<organism evidence="8 9">
    <name type="scientific">Pocillopora meandrina</name>
    <dbReference type="NCBI Taxonomy" id="46732"/>
    <lineage>
        <taxon>Eukaryota</taxon>
        <taxon>Metazoa</taxon>
        <taxon>Cnidaria</taxon>
        <taxon>Anthozoa</taxon>
        <taxon>Hexacorallia</taxon>
        <taxon>Scleractinia</taxon>
        <taxon>Astrocoeniina</taxon>
        <taxon>Pocilloporidae</taxon>
        <taxon>Pocillopora</taxon>
    </lineage>
</organism>
<evidence type="ECO:0000256" key="4">
    <source>
        <dbReference type="PIRNR" id="PIRNR001473"/>
    </source>
</evidence>
<evidence type="ECO:0000313" key="8">
    <source>
        <dbReference type="EMBL" id="CAH3138748.1"/>
    </source>
</evidence>
<feature type="compositionally biased region" description="Basic residues" evidence="6">
    <location>
        <begin position="296"/>
        <end position="306"/>
    </location>
</feature>
<dbReference type="FunFam" id="3.10.50.40:FF:000006">
    <property type="entry name" value="Peptidyl-prolyl cis-trans isomerase"/>
    <property type="match status" value="1"/>
</dbReference>
<keyword evidence="9" id="KW-1185">Reference proteome</keyword>
<dbReference type="EMBL" id="CALNXJ010000032">
    <property type="protein sequence ID" value="CAH3138748.1"/>
    <property type="molecule type" value="Genomic_DNA"/>
</dbReference>
<dbReference type="PANTHER" id="PTHR43811:SF19">
    <property type="entry name" value="39 KDA FK506-BINDING NUCLEAR PROTEIN"/>
    <property type="match status" value="1"/>
</dbReference>
<dbReference type="InterPro" id="IPR001179">
    <property type="entry name" value="PPIase_FKBP_dom"/>
</dbReference>
<keyword evidence="3 4" id="KW-0413">Isomerase</keyword>
<evidence type="ECO:0000313" key="9">
    <source>
        <dbReference type="Proteomes" id="UP001159428"/>
    </source>
</evidence>
<dbReference type="Gene3D" id="3.10.50.40">
    <property type="match status" value="1"/>
</dbReference>
<feature type="compositionally biased region" description="Acidic residues" evidence="6">
    <location>
        <begin position="187"/>
        <end position="202"/>
    </location>
</feature>
<feature type="compositionally biased region" description="Basic residues" evidence="6">
    <location>
        <begin position="209"/>
        <end position="222"/>
    </location>
</feature>
<dbReference type="Gene3D" id="2.60.120.340">
    <property type="entry name" value="Nucleoplasmin core domain"/>
    <property type="match status" value="1"/>
</dbReference>
<dbReference type="Pfam" id="PF00254">
    <property type="entry name" value="FKBP_C"/>
    <property type="match status" value="1"/>
</dbReference>
<comment type="caution">
    <text evidence="8">The sequence shown here is derived from an EMBL/GenBank/DDBJ whole genome shotgun (WGS) entry which is preliminary data.</text>
</comment>
<dbReference type="SUPFAM" id="SSF54534">
    <property type="entry name" value="FKBP-like"/>
    <property type="match status" value="1"/>
</dbReference>
<evidence type="ECO:0000259" key="7">
    <source>
        <dbReference type="PROSITE" id="PS50059"/>
    </source>
</evidence>
<dbReference type="EC" id="5.2.1.8" evidence="4"/>
<dbReference type="InterPro" id="IPR023566">
    <property type="entry name" value="PPIase_Fpr3/Fpr4-like"/>
</dbReference>
<dbReference type="GO" id="GO:0003755">
    <property type="term" value="F:peptidyl-prolyl cis-trans isomerase activity"/>
    <property type="evidence" value="ECO:0007669"/>
    <property type="project" value="UniProtKB-KW"/>
</dbReference>
<reference evidence="8 9" key="1">
    <citation type="submission" date="2022-05" db="EMBL/GenBank/DDBJ databases">
        <authorList>
            <consortium name="Genoscope - CEA"/>
            <person name="William W."/>
        </authorList>
    </citation>
    <scope>NUCLEOTIDE SEQUENCE [LARGE SCALE GENOMIC DNA]</scope>
</reference>
<proteinExistence type="inferred from homology"/>
<feature type="compositionally biased region" description="Low complexity" evidence="6">
    <location>
        <begin position="150"/>
        <end position="161"/>
    </location>
</feature>
<dbReference type="PIRSF" id="PIRSF001473">
    <property type="entry name" value="FK506-bp_FPR3"/>
    <property type="match status" value="1"/>
</dbReference>
<protein>
    <recommendedName>
        <fullName evidence="4">FK506-binding protein</fullName>
        <ecNumber evidence="4">5.2.1.8</ecNumber>
    </recommendedName>
</protein>